<keyword evidence="2" id="KW-1185">Reference proteome</keyword>
<name>B4S638_PROA2</name>
<organism evidence="1 2">
    <name type="scientific">Prosthecochloris aestuarii (strain DSM 271 / SK 413)</name>
    <dbReference type="NCBI Taxonomy" id="290512"/>
    <lineage>
        <taxon>Bacteria</taxon>
        <taxon>Pseudomonadati</taxon>
        <taxon>Chlorobiota</taxon>
        <taxon>Chlorobiia</taxon>
        <taxon>Chlorobiales</taxon>
        <taxon>Chlorobiaceae</taxon>
        <taxon>Prosthecochloris</taxon>
    </lineage>
</organism>
<dbReference type="AlphaFoldDB" id="B4S638"/>
<evidence type="ECO:0008006" key="3">
    <source>
        <dbReference type="Google" id="ProtNLM"/>
    </source>
</evidence>
<evidence type="ECO:0000313" key="2">
    <source>
        <dbReference type="Proteomes" id="UP000002725"/>
    </source>
</evidence>
<dbReference type="eggNOG" id="ENOG502ZGCI">
    <property type="taxonomic scope" value="Bacteria"/>
</dbReference>
<dbReference type="EMBL" id="CP001108">
    <property type="protein sequence ID" value="ACF45689.1"/>
    <property type="molecule type" value="Genomic_DNA"/>
</dbReference>
<dbReference type="STRING" id="290512.Paes_0637"/>
<sequence length="188" mass="21937">MSTAWSQYTCVLAFFFHGLKKLGYDFNPEIIARFLDIYVPNGVDNPYDFKVTDDENLLGISSKNAQNQINNFFRDSQISKIGFRYIPLNIIPFQMYDEVLMEAIQNKLIIGFGYNYARFKNPKDNSIIKHVSFVNSFENDEVEILDYFIDKSGQQWTAKYNKFISSILDVNDGFWILGDIKKINFQLV</sequence>
<accession>B4S638</accession>
<protein>
    <recommendedName>
        <fullName evidence="3">Butirosin biosynthesis protein H N-terminal domain-containing protein</fullName>
    </recommendedName>
</protein>
<dbReference type="HOGENOM" id="CLU_1439903_0_0_10"/>
<reference evidence="1" key="1">
    <citation type="submission" date="2008-06" db="EMBL/GenBank/DDBJ databases">
        <title>Complete sequence of chromosome of Prosthecochloris aestuarii DSM 271.</title>
        <authorList>
            <consortium name="US DOE Joint Genome Institute"/>
            <person name="Lucas S."/>
            <person name="Copeland A."/>
            <person name="Lapidus A."/>
            <person name="Glavina del Rio T."/>
            <person name="Dalin E."/>
            <person name="Tice H."/>
            <person name="Bruce D."/>
            <person name="Goodwin L."/>
            <person name="Pitluck S."/>
            <person name="Schmutz J."/>
            <person name="Larimer F."/>
            <person name="Land M."/>
            <person name="Hauser L."/>
            <person name="Kyrpides N."/>
            <person name="Anderson I."/>
            <person name="Liu Z."/>
            <person name="Li T."/>
            <person name="Zhao F."/>
            <person name="Overmann J."/>
            <person name="Bryant D.A."/>
            <person name="Richardson P."/>
        </authorList>
    </citation>
    <scope>NUCLEOTIDE SEQUENCE [LARGE SCALE GENOMIC DNA]</scope>
    <source>
        <strain evidence="1">DSM 271</strain>
    </source>
</reference>
<dbReference type="Proteomes" id="UP000002725">
    <property type="component" value="Chromosome"/>
</dbReference>
<dbReference type="KEGG" id="paa:Paes_0637"/>
<proteinExistence type="predicted"/>
<gene>
    <name evidence="1" type="ordered locus">Paes_0637</name>
</gene>
<evidence type="ECO:0000313" key="1">
    <source>
        <dbReference type="EMBL" id="ACF45689.1"/>
    </source>
</evidence>
<dbReference type="RefSeq" id="WP_012505226.1">
    <property type="nucleotide sequence ID" value="NC_011059.1"/>
</dbReference>